<keyword evidence="1" id="KW-0812">Transmembrane</keyword>
<sequence>MKKIYYFLLPILALSALPAQAICPICVVAVGAGLGLSEYLGIDNTIAGLWIGGLLISVSVWTITWFNQKNWSLGSKFWRNILTFILFYALTLWPLWTQGLIGYPNETLWGWDKLILGTTIGTISFVAATMWYNSIKKKHGHAYFPFQKVVMPVSTLLILSGLFYFITK</sequence>
<accession>A0A2H0V9L1</accession>
<protein>
    <submittedName>
        <fullName evidence="3">Uncharacterized protein</fullName>
    </submittedName>
</protein>
<comment type="caution">
    <text evidence="3">The sequence shown here is derived from an EMBL/GenBank/DDBJ whole genome shotgun (WGS) entry which is preliminary data.</text>
</comment>
<name>A0A2H0V9L1_9BACT</name>
<dbReference type="Proteomes" id="UP000229972">
    <property type="component" value="Unassembled WGS sequence"/>
</dbReference>
<gene>
    <name evidence="3" type="ORF">COT93_00610</name>
</gene>
<evidence type="ECO:0000313" key="4">
    <source>
        <dbReference type="Proteomes" id="UP000229972"/>
    </source>
</evidence>
<feature type="transmembrane region" description="Helical" evidence="1">
    <location>
        <begin position="45"/>
        <end position="65"/>
    </location>
</feature>
<feature type="transmembrane region" description="Helical" evidence="1">
    <location>
        <begin position="77"/>
        <end position="96"/>
    </location>
</feature>
<evidence type="ECO:0000313" key="3">
    <source>
        <dbReference type="EMBL" id="PIR95782.1"/>
    </source>
</evidence>
<dbReference type="EMBL" id="PFAL01000008">
    <property type="protein sequence ID" value="PIR95782.1"/>
    <property type="molecule type" value="Genomic_DNA"/>
</dbReference>
<feature type="signal peptide" evidence="2">
    <location>
        <begin position="1"/>
        <end position="21"/>
    </location>
</feature>
<organism evidence="3 4">
    <name type="scientific">Candidatus Falkowbacteria bacterium CG10_big_fil_rev_8_21_14_0_10_37_18</name>
    <dbReference type="NCBI Taxonomy" id="1974562"/>
    <lineage>
        <taxon>Bacteria</taxon>
        <taxon>Candidatus Falkowiibacteriota</taxon>
    </lineage>
</organism>
<reference evidence="4" key="1">
    <citation type="submission" date="2017-09" db="EMBL/GenBank/DDBJ databases">
        <title>Depth-based differentiation of microbial function through sediment-hosted aquifers and enrichment of novel symbionts in the deep terrestrial subsurface.</title>
        <authorList>
            <person name="Probst A.J."/>
            <person name="Ladd B."/>
            <person name="Jarett J.K."/>
            <person name="Geller-Mcgrath D.E."/>
            <person name="Sieber C.M.K."/>
            <person name="Emerson J.B."/>
            <person name="Anantharaman K."/>
            <person name="Thomas B.C."/>
            <person name="Malmstrom R."/>
            <person name="Stieglmeier M."/>
            <person name="Klingl A."/>
            <person name="Woyke T."/>
            <person name="Ryan C.M."/>
            <person name="Banfield J.F."/>
        </authorList>
    </citation>
    <scope>NUCLEOTIDE SEQUENCE [LARGE SCALE GENOMIC DNA]</scope>
</reference>
<evidence type="ECO:0000256" key="2">
    <source>
        <dbReference type="SAM" id="SignalP"/>
    </source>
</evidence>
<keyword evidence="1" id="KW-1133">Transmembrane helix</keyword>
<feature type="transmembrane region" description="Helical" evidence="1">
    <location>
        <begin position="149"/>
        <end position="166"/>
    </location>
</feature>
<dbReference type="AlphaFoldDB" id="A0A2H0V9L1"/>
<keyword evidence="1" id="KW-0472">Membrane</keyword>
<evidence type="ECO:0000256" key="1">
    <source>
        <dbReference type="SAM" id="Phobius"/>
    </source>
</evidence>
<feature type="chain" id="PRO_5013970823" evidence="2">
    <location>
        <begin position="22"/>
        <end position="168"/>
    </location>
</feature>
<keyword evidence="2" id="KW-0732">Signal</keyword>
<feature type="transmembrane region" description="Helical" evidence="1">
    <location>
        <begin position="108"/>
        <end position="128"/>
    </location>
</feature>
<proteinExistence type="predicted"/>